<dbReference type="AlphaFoldDB" id="A0A7J7MAY5"/>
<accession>A0A7J7MAY5</accession>
<keyword evidence="3" id="KW-1185">Reference proteome</keyword>
<dbReference type="Proteomes" id="UP000541444">
    <property type="component" value="Unassembled WGS sequence"/>
</dbReference>
<dbReference type="InterPro" id="IPR005174">
    <property type="entry name" value="KIB1-4_b-propeller"/>
</dbReference>
<dbReference type="PANTHER" id="PTHR44259">
    <property type="entry name" value="OS07G0183000 PROTEIN-RELATED"/>
    <property type="match status" value="1"/>
</dbReference>
<dbReference type="Pfam" id="PF03478">
    <property type="entry name" value="Beta-prop_KIB1-4"/>
    <property type="match status" value="1"/>
</dbReference>
<proteinExistence type="predicted"/>
<protein>
    <recommendedName>
        <fullName evidence="1">KIB1-4 beta-propeller domain-containing protein</fullName>
    </recommendedName>
</protein>
<feature type="domain" description="KIB1-4 beta-propeller" evidence="1">
    <location>
        <begin position="61"/>
        <end position="177"/>
    </location>
</feature>
<reference evidence="2 3" key="1">
    <citation type="journal article" date="2020" name="IScience">
        <title>Genome Sequencing of the Endangered Kingdonia uniflora (Circaeasteraceae, Ranunculales) Reveals Potential Mechanisms of Evolutionary Specialization.</title>
        <authorList>
            <person name="Sun Y."/>
            <person name="Deng T."/>
            <person name="Zhang A."/>
            <person name="Moore M.J."/>
            <person name="Landis J.B."/>
            <person name="Lin N."/>
            <person name="Zhang H."/>
            <person name="Zhang X."/>
            <person name="Huang J."/>
            <person name="Zhang X."/>
            <person name="Sun H."/>
            <person name="Wang H."/>
        </authorList>
    </citation>
    <scope>NUCLEOTIDE SEQUENCE [LARGE SCALE GENOMIC DNA]</scope>
    <source>
        <strain evidence="2">TB1705</strain>
        <tissue evidence="2">Leaf</tissue>
    </source>
</reference>
<dbReference type="Gene3D" id="1.20.1280.50">
    <property type="match status" value="1"/>
</dbReference>
<gene>
    <name evidence="2" type="ORF">GIB67_010566</name>
</gene>
<sequence>MADWVDLPRELCLKIYKKLMHNGDYVRFRAVCHPWRRNTPEKVLQLPWLMQHCTKGNSRAFYSLSDNKVHWLDLPKGPGILCREFSHVWLVIVEMTPIISLFNPISGSQINLPPMTTILEVVDFRPSIVGKEYLYWLYTGSVKPRSSSFMRNVMRKVVLSTSPTDDNCIAMAIRGDKETRGGLYLETTKMTIGAATGTSYSLRGSL</sequence>
<evidence type="ECO:0000313" key="2">
    <source>
        <dbReference type="EMBL" id="KAF6151992.1"/>
    </source>
</evidence>
<comment type="caution">
    <text evidence="2">The sequence shown here is derived from an EMBL/GenBank/DDBJ whole genome shotgun (WGS) entry which is preliminary data.</text>
</comment>
<name>A0A7J7MAY5_9MAGN</name>
<dbReference type="InterPro" id="IPR050942">
    <property type="entry name" value="F-box_BR-signaling"/>
</dbReference>
<dbReference type="PANTHER" id="PTHR44259:SF114">
    <property type="entry name" value="OS06G0707300 PROTEIN"/>
    <property type="match status" value="1"/>
</dbReference>
<dbReference type="EMBL" id="JACGCM010001659">
    <property type="protein sequence ID" value="KAF6151992.1"/>
    <property type="molecule type" value="Genomic_DNA"/>
</dbReference>
<organism evidence="2 3">
    <name type="scientific">Kingdonia uniflora</name>
    <dbReference type="NCBI Taxonomy" id="39325"/>
    <lineage>
        <taxon>Eukaryota</taxon>
        <taxon>Viridiplantae</taxon>
        <taxon>Streptophyta</taxon>
        <taxon>Embryophyta</taxon>
        <taxon>Tracheophyta</taxon>
        <taxon>Spermatophyta</taxon>
        <taxon>Magnoliopsida</taxon>
        <taxon>Ranunculales</taxon>
        <taxon>Circaeasteraceae</taxon>
        <taxon>Kingdonia</taxon>
    </lineage>
</organism>
<evidence type="ECO:0000313" key="3">
    <source>
        <dbReference type="Proteomes" id="UP000541444"/>
    </source>
</evidence>
<dbReference type="OrthoDB" id="616438at2759"/>
<evidence type="ECO:0000259" key="1">
    <source>
        <dbReference type="Pfam" id="PF03478"/>
    </source>
</evidence>